<name>G0NIP9_CAEBE</name>
<dbReference type="eggNOG" id="ENOG502TK5J">
    <property type="taxonomic scope" value="Eukaryota"/>
</dbReference>
<evidence type="ECO:0000256" key="1">
    <source>
        <dbReference type="SAM" id="MobiDB-lite"/>
    </source>
</evidence>
<dbReference type="EMBL" id="GL379891">
    <property type="protein sequence ID" value="EGT31929.1"/>
    <property type="molecule type" value="Genomic_DNA"/>
</dbReference>
<keyword evidence="3" id="KW-1185">Reference proteome</keyword>
<dbReference type="AlphaFoldDB" id="G0NIP9"/>
<evidence type="ECO:0000313" key="3">
    <source>
        <dbReference type="Proteomes" id="UP000008068"/>
    </source>
</evidence>
<feature type="region of interest" description="Disordered" evidence="1">
    <location>
        <begin position="243"/>
        <end position="284"/>
    </location>
</feature>
<dbReference type="HOGENOM" id="CLU_980792_0_0_1"/>
<dbReference type="OMA" id="DWKECDE"/>
<accession>G0NIP9</accession>
<evidence type="ECO:0000313" key="2">
    <source>
        <dbReference type="EMBL" id="EGT31929.1"/>
    </source>
</evidence>
<dbReference type="PANTHER" id="PTHR22744:SF14">
    <property type="entry name" value="BTB DOMAIN-CONTAINING PROTEIN-RELATED"/>
    <property type="match status" value="1"/>
</dbReference>
<evidence type="ECO:0008006" key="4">
    <source>
        <dbReference type="Google" id="ProtNLM"/>
    </source>
</evidence>
<feature type="compositionally biased region" description="Acidic residues" evidence="1">
    <location>
        <begin position="252"/>
        <end position="274"/>
    </location>
</feature>
<reference evidence="3" key="1">
    <citation type="submission" date="2011-07" db="EMBL/GenBank/DDBJ databases">
        <authorList>
            <consortium name="Caenorhabditis brenneri Sequencing and Analysis Consortium"/>
            <person name="Wilson R.K."/>
        </authorList>
    </citation>
    <scope>NUCLEOTIDE SEQUENCE [LARGE SCALE GENOMIC DNA]</scope>
    <source>
        <strain evidence="3">PB2801</strain>
    </source>
</reference>
<protein>
    <recommendedName>
        <fullName evidence="4">BTB domain-containing protein</fullName>
    </recommendedName>
</protein>
<dbReference type="InParanoid" id="G0NIP9"/>
<gene>
    <name evidence="2" type="ORF">CAEBREN_09678</name>
</gene>
<dbReference type="Proteomes" id="UP000008068">
    <property type="component" value="Unassembled WGS sequence"/>
</dbReference>
<dbReference type="PANTHER" id="PTHR22744">
    <property type="entry name" value="HELIX LOOP HELIX PROTEIN 21-RELATED"/>
    <property type="match status" value="1"/>
</dbReference>
<organism evidence="3">
    <name type="scientific">Caenorhabditis brenneri</name>
    <name type="common">Nematode worm</name>
    <dbReference type="NCBI Taxonomy" id="135651"/>
    <lineage>
        <taxon>Eukaryota</taxon>
        <taxon>Metazoa</taxon>
        <taxon>Ecdysozoa</taxon>
        <taxon>Nematoda</taxon>
        <taxon>Chromadorea</taxon>
        <taxon>Rhabditida</taxon>
        <taxon>Rhabditina</taxon>
        <taxon>Rhabditomorpha</taxon>
        <taxon>Rhabditoidea</taxon>
        <taxon>Rhabditidae</taxon>
        <taxon>Peloderinae</taxon>
        <taxon>Caenorhabditis</taxon>
    </lineage>
</organism>
<sequence>MSDDVIEYRSEFRQVTNQHQVLDVSETEGLKCTWSGQLLPVFQSRLTFQFDWGTLKTQPIHRIYGHITIFANISGRGMQTTVTNIGMRSGEEQNSFDVDVELRDGHVHKHMVYEYKVYVEPNYEEMLSNRNGKNDTMLMVEGKEVWVNKEVSDFTFETLLLLADRFLLPTITQQVERHLRFSSGLEIEHILSIAEREKFPKVVKKRLGELYNKYACVNVMESQYFRHFSDDLKRKIMEKYEKFGGTPRDMDEKEEDEEEEEEEEQVEMHEDEDNHDLPENGNID</sequence>
<proteinExistence type="predicted"/>